<organism evidence="2 3">
    <name type="scientific">Ascoidea rubescens DSM 1968</name>
    <dbReference type="NCBI Taxonomy" id="1344418"/>
    <lineage>
        <taxon>Eukaryota</taxon>
        <taxon>Fungi</taxon>
        <taxon>Dikarya</taxon>
        <taxon>Ascomycota</taxon>
        <taxon>Saccharomycotina</taxon>
        <taxon>Saccharomycetes</taxon>
        <taxon>Ascoideaceae</taxon>
        <taxon>Ascoidea</taxon>
    </lineage>
</organism>
<dbReference type="GeneID" id="30966422"/>
<accession>A0A1D2VL04</accession>
<dbReference type="AlphaFoldDB" id="A0A1D2VL04"/>
<proteinExistence type="predicted"/>
<evidence type="ECO:0000256" key="1">
    <source>
        <dbReference type="SAM" id="MobiDB-lite"/>
    </source>
</evidence>
<sequence length="531" mass="60754">MNTYNQHFHKFRLQDTASQNYDQLDNSNLSSSLSNSFETGSSNDNASDDIIDTTLIQNYLATNINNIGISNIDDKLAAIANRNTTLGSTTAISQLPPTSKSTYQDDIFDNSNTTKSFPNLPNKNLEILNTLPDNPNTFDSFNYKLSNKIRPTYDQLTSKFKISKESSFFFNSSNNTPTNSKISNTQIRNINNINHIQKRKNSSKPYKNYVLSFSINEKVMDPEKASNVTKFRPTKLIDMTLLDDSAHVPYTPTNLSQNNVINRSNFENPFKLCTLCSNVIKPDVIDDNKNSNNNNNNNNNNNKIDDLSKFNYNSRICLLCKSNFNNHVVQNDFSLDCKYKLNDSFYYKFKINGSLLLNDFSFFLDLLSKNSLSDTNLFIQVVFIDLNVINGFRDINSSNNSSDNIFNNIHNYPYNNNDNPDNHSNNDSSDDSIDSSKVVFNYIRKDLREKINQKSKLNWVVRTSFKSNSNIYTVKFNCSQDKKLIRSSRGKGKRVHLKDFSSYHDCNSSLHIKIVSDNGLVTLCYKHHSHY</sequence>
<evidence type="ECO:0000313" key="2">
    <source>
        <dbReference type="EMBL" id="ODV62278.1"/>
    </source>
</evidence>
<evidence type="ECO:0000313" key="3">
    <source>
        <dbReference type="Proteomes" id="UP000095038"/>
    </source>
</evidence>
<dbReference type="EMBL" id="KV454477">
    <property type="protein sequence ID" value="ODV62278.1"/>
    <property type="molecule type" value="Genomic_DNA"/>
</dbReference>
<dbReference type="Proteomes" id="UP000095038">
    <property type="component" value="Unassembled WGS sequence"/>
</dbReference>
<protein>
    <submittedName>
        <fullName evidence="2">Uncharacterized protein</fullName>
    </submittedName>
</protein>
<feature type="compositionally biased region" description="Low complexity" evidence="1">
    <location>
        <begin position="26"/>
        <end position="44"/>
    </location>
</feature>
<dbReference type="InParanoid" id="A0A1D2VL04"/>
<reference evidence="3" key="1">
    <citation type="submission" date="2016-05" db="EMBL/GenBank/DDBJ databases">
        <title>Comparative genomics of biotechnologically important yeasts.</title>
        <authorList>
            <consortium name="DOE Joint Genome Institute"/>
            <person name="Riley R."/>
            <person name="Haridas S."/>
            <person name="Wolfe K.H."/>
            <person name="Lopes M.R."/>
            <person name="Hittinger C.T."/>
            <person name="Goker M."/>
            <person name="Salamov A."/>
            <person name="Wisecaver J."/>
            <person name="Long T.M."/>
            <person name="Aerts A.L."/>
            <person name="Barry K."/>
            <person name="Choi C."/>
            <person name="Clum A."/>
            <person name="Coughlan A.Y."/>
            <person name="Deshpande S."/>
            <person name="Douglass A.P."/>
            <person name="Hanson S.J."/>
            <person name="Klenk H.-P."/>
            <person name="Labutti K."/>
            <person name="Lapidus A."/>
            <person name="Lindquist E."/>
            <person name="Lipzen A."/>
            <person name="Meier-Kolthoff J.P."/>
            <person name="Ohm R.A."/>
            <person name="Otillar R.P."/>
            <person name="Pangilinan J."/>
            <person name="Peng Y."/>
            <person name="Rokas A."/>
            <person name="Rosa C.A."/>
            <person name="Scheuner C."/>
            <person name="Sibirny A.A."/>
            <person name="Slot J.C."/>
            <person name="Stielow J.B."/>
            <person name="Sun H."/>
            <person name="Kurtzman C.P."/>
            <person name="Blackwell M."/>
            <person name="Grigoriev I.V."/>
            <person name="Jeffries T.W."/>
        </authorList>
    </citation>
    <scope>NUCLEOTIDE SEQUENCE [LARGE SCALE GENOMIC DNA]</scope>
    <source>
        <strain evidence="3">DSM 1968</strain>
    </source>
</reference>
<name>A0A1D2VL04_9ASCO</name>
<keyword evidence="3" id="KW-1185">Reference proteome</keyword>
<feature type="region of interest" description="Disordered" evidence="1">
    <location>
        <begin position="22"/>
        <end position="44"/>
    </location>
</feature>
<dbReference type="RefSeq" id="XP_020048585.1">
    <property type="nucleotide sequence ID" value="XM_020192786.1"/>
</dbReference>
<gene>
    <name evidence="2" type="ORF">ASCRUDRAFT_74698</name>
</gene>